<feature type="domain" description="Activator of Hsp90 ATPase homologue 1/2-like C-terminal" evidence="2">
    <location>
        <begin position="21"/>
        <end position="151"/>
    </location>
</feature>
<keyword evidence="4" id="KW-1185">Reference proteome</keyword>
<dbReference type="EMBL" id="VOIR01000015">
    <property type="protein sequence ID" value="KAA6432012.1"/>
    <property type="molecule type" value="Genomic_DNA"/>
</dbReference>
<gene>
    <name evidence="3" type="ORF">FQ330_09490</name>
</gene>
<evidence type="ECO:0000259" key="2">
    <source>
        <dbReference type="Pfam" id="PF08327"/>
    </source>
</evidence>
<dbReference type="RefSeq" id="WP_146357073.1">
    <property type="nucleotide sequence ID" value="NZ_VOIR01000015.1"/>
</dbReference>
<dbReference type="Gene3D" id="3.30.530.20">
    <property type="match status" value="1"/>
</dbReference>
<dbReference type="AlphaFoldDB" id="A0A5M8QC64"/>
<comment type="similarity">
    <text evidence="1">Belongs to the AHA1 family.</text>
</comment>
<evidence type="ECO:0000313" key="4">
    <source>
        <dbReference type="Proteomes" id="UP000323221"/>
    </source>
</evidence>
<reference evidence="3 4" key="1">
    <citation type="submission" date="2019-08" db="EMBL/GenBank/DDBJ databases">
        <title>Agrococcus lahaulensis sp. nov., isolated from a cold desert of the Indian Himalayas.</title>
        <authorList>
            <person name="Qu J.H."/>
        </authorList>
    </citation>
    <scope>NUCLEOTIDE SEQUENCE [LARGE SCALE GENOMIC DNA]</scope>
    <source>
        <strain evidence="3 4">NS18</strain>
    </source>
</reference>
<dbReference type="InterPro" id="IPR023393">
    <property type="entry name" value="START-like_dom_sf"/>
</dbReference>
<organism evidence="3 4">
    <name type="scientific">Agrococcus sediminis</name>
    <dbReference type="NCBI Taxonomy" id="2599924"/>
    <lineage>
        <taxon>Bacteria</taxon>
        <taxon>Bacillati</taxon>
        <taxon>Actinomycetota</taxon>
        <taxon>Actinomycetes</taxon>
        <taxon>Micrococcales</taxon>
        <taxon>Microbacteriaceae</taxon>
        <taxon>Agrococcus</taxon>
    </lineage>
</organism>
<dbReference type="SUPFAM" id="SSF55961">
    <property type="entry name" value="Bet v1-like"/>
    <property type="match status" value="1"/>
</dbReference>
<sequence length="156" mass="17723">MSETTHERTGEQTVVHRREFDAPAERVQQAHTVAEIFSQWMGPRGSRLRIEHFEPRTGGDFDYVVEVGGGEHRFWGSYHEVVEGRIVHTWEYQGEPGHPTLEILEFRELPGERCALEITSVYASRADCDAMVSSGIDGGMDEDFERLDEALAHLAH</sequence>
<proteinExistence type="inferred from homology"/>
<dbReference type="Pfam" id="PF08327">
    <property type="entry name" value="AHSA1"/>
    <property type="match status" value="1"/>
</dbReference>
<dbReference type="InterPro" id="IPR013538">
    <property type="entry name" value="ASHA1/2-like_C"/>
</dbReference>
<dbReference type="OrthoDB" id="5185819at2"/>
<evidence type="ECO:0000256" key="1">
    <source>
        <dbReference type="ARBA" id="ARBA00006817"/>
    </source>
</evidence>
<accession>A0A5M8QC64</accession>
<evidence type="ECO:0000313" key="3">
    <source>
        <dbReference type="EMBL" id="KAA6432012.1"/>
    </source>
</evidence>
<dbReference type="Proteomes" id="UP000323221">
    <property type="component" value="Unassembled WGS sequence"/>
</dbReference>
<comment type="caution">
    <text evidence="3">The sequence shown here is derived from an EMBL/GenBank/DDBJ whole genome shotgun (WGS) entry which is preliminary data.</text>
</comment>
<name>A0A5M8QC64_9MICO</name>
<protein>
    <submittedName>
        <fullName evidence="3">Polyketide cyclase</fullName>
    </submittedName>
</protein>